<evidence type="ECO:0000313" key="2">
    <source>
        <dbReference type="Proteomes" id="UP000199202"/>
    </source>
</evidence>
<dbReference type="OrthoDB" id="4569723at2"/>
<dbReference type="STRING" id="633440.SAMN05421869_13495"/>
<dbReference type="AlphaFoldDB" id="A0A1G9PTD2"/>
<protein>
    <recommendedName>
        <fullName evidence="3">IraD/Gp25-like domain-containing protein</fullName>
    </recommendedName>
</protein>
<keyword evidence="2" id="KW-1185">Reference proteome</keyword>
<proteinExistence type="predicted"/>
<dbReference type="EMBL" id="FNDJ01000034">
    <property type="protein sequence ID" value="SDM02028.1"/>
    <property type="molecule type" value="Genomic_DNA"/>
</dbReference>
<name>A0A1G9PTD2_9ACTN</name>
<dbReference type="Gene3D" id="3.10.450.40">
    <property type="match status" value="1"/>
</dbReference>
<sequence length="155" mass="16760">MTSPAPPTGDILFGSSFRLVDGDLVLAADHRGGEPQLVHGLANLEQALTLRLLTPFGTDPVNTGYGLDVRGAFTGGDNRRTVKELIRLEVVRTLGSDPRVLEVAEVLFDDDPQFVAQVVAAGGRPSDHRTRLWQVLVTVETIQNVTTSVLVDVEF</sequence>
<dbReference type="Proteomes" id="UP000199202">
    <property type="component" value="Unassembled WGS sequence"/>
</dbReference>
<evidence type="ECO:0000313" key="1">
    <source>
        <dbReference type="EMBL" id="SDM02028.1"/>
    </source>
</evidence>
<evidence type="ECO:0008006" key="3">
    <source>
        <dbReference type="Google" id="ProtNLM"/>
    </source>
</evidence>
<organism evidence="1 2">
    <name type="scientific">Nonomuraea jiangxiensis</name>
    <dbReference type="NCBI Taxonomy" id="633440"/>
    <lineage>
        <taxon>Bacteria</taxon>
        <taxon>Bacillati</taxon>
        <taxon>Actinomycetota</taxon>
        <taxon>Actinomycetes</taxon>
        <taxon>Streptosporangiales</taxon>
        <taxon>Streptosporangiaceae</taxon>
        <taxon>Nonomuraea</taxon>
    </lineage>
</organism>
<reference evidence="1 2" key="1">
    <citation type="submission" date="2016-10" db="EMBL/GenBank/DDBJ databases">
        <authorList>
            <person name="de Groot N.N."/>
        </authorList>
    </citation>
    <scope>NUCLEOTIDE SEQUENCE [LARGE SCALE GENOMIC DNA]</scope>
    <source>
        <strain evidence="1 2">CGMCC 4.6533</strain>
    </source>
</reference>
<gene>
    <name evidence="1" type="ORF">SAMN05421869_13495</name>
</gene>
<dbReference type="RefSeq" id="WP_090945977.1">
    <property type="nucleotide sequence ID" value="NZ_FNDJ01000034.1"/>
</dbReference>
<dbReference type="SUPFAM" id="SSF160719">
    <property type="entry name" value="gpW/gp25-like"/>
    <property type="match status" value="1"/>
</dbReference>
<accession>A0A1G9PTD2</accession>